<feature type="compositionally biased region" description="Basic residues" evidence="2">
    <location>
        <begin position="130"/>
        <end position="139"/>
    </location>
</feature>
<feature type="domain" description="C2H2-type" evidence="3">
    <location>
        <begin position="194"/>
        <end position="221"/>
    </location>
</feature>
<evidence type="ECO:0000313" key="5">
    <source>
        <dbReference type="Proteomes" id="UP000239156"/>
    </source>
</evidence>
<comment type="caution">
    <text evidence="4">The sequence shown here is derived from an EMBL/GenBank/DDBJ whole genome shotgun (WGS) entry which is preliminary data.</text>
</comment>
<sequence length="686" mass="75426">MTPRSPDGHQFIHRQSFSSQDGFYSTNHEPSNPQATSNNSINRSSHQTRLDPRPGRLDCDNNNNSHAGIQYNENRNPTRAAGQSSDPHLSHSSDASQSSSSAAIAYNHHVSQSHLPLIVTGSKKLAPQKTSHHHDHQQKRTYSQPTGPDKKNPTGIRVDQSITHSADLSAINHPLRSSPPAAKSPLKRNGKPLAKCPFCGMTFKKLEHCQRHERTHTLNRHLRLHTRSDGKLAIGKPPPVQPSPAPASPSGGATEQPPPPPPPPRNLLGSPIRSNFDMLSVTGVSQPPFASTPYVHRRMARERGLSLSALEHSSLPGHLTRDRTMLHNAPRQSISLPLQQPQEQFAQPHHHLEHPFQYDQTHLPSSRLSLEIASQPSESSTSYLYEQPMEARRGSWCPSGQNWSDHTSLLPPEESGPPPSSTRAYRHQPHHLRLGVANWSKNLTNTFGLVEAGIGPVPLSAPPTCTDWGTALIGPDATENNNSTASLVGPRWETVPQYESQSQIHQGWSGLGRLEEEEQIKLEPDLSINSAGTSQLILSSPPQTGSFDQPNSTEANYPTGSSSTDHQIPHEFQAETNLTSTNWSFPPGTTFSYQQYPSQGPISAPHHQHQTSPVFSSSDPVDCFGNVWQTSPKNNHAGSFHPAYWNPTIYTDGQHEDTKPIVDSGVLNPNGLPTKNPWEEVVELDF</sequence>
<name>A0A2S4UU20_9BASI</name>
<feature type="region of interest" description="Disordered" evidence="2">
    <location>
        <begin position="218"/>
        <end position="273"/>
    </location>
</feature>
<feature type="compositionally biased region" description="Pro residues" evidence="2">
    <location>
        <begin position="256"/>
        <end position="265"/>
    </location>
</feature>
<feature type="region of interest" description="Disordered" evidence="2">
    <location>
        <begin position="394"/>
        <end position="425"/>
    </location>
</feature>
<feature type="region of interest" description="Disordered" evidence="2">
    <location>
        <begin position="170"/>
        <end position="193"/>
    </location>
</feature>
<feature type="region of interest" description="Disordered" evidence="2">
    <location>
        <begin position="1"/>
        <end position="101"/>
    </location>
</feature>
<keyword evidence="1" id="KW-0479">Metal-binding</keyword>
<evidence type="ECO:0000313" key="4">
    <source>
        <dbReference type="EMBL" id="POW00701.1"/>
    </source>
</evidence>
<keyword evidence="1" id="KW-0862">Zinc</keyword>
<dbReference type="InterPro" id="IPR013087">
    <property type="entry name" value="Znf_C2H2_type"/>
</dbReference>
<feature type="compositionally biased region" description="Polar residues" evidence="2">
    <location>
        <begin position="13"/>
        <end position="47"/>
    </location>
</feature>
<gene>
    <name evidence="4" type="ORF">PSTT_12970</name>
</gene>
<keyword evidence="5" id="KW-1185">Reference proteome</keyword>
<evidence type="ECO:0000256" key="2">
    <source>
        <dbReference type="SAM" id="MobiDB-lite"/>
    </source>
</evidence>
<feature type="region of interest" description="Disordered" evidence="2">
    <location>
        <begin position="124"/>
        <end position="156"/>
    </location>
</feature>
<evidence type="ECO:0000259" key="3">
    <source>
        <dbReference type="PROSITE" id="PS50157"/>
    </source>
</evidence>
<dbReference type="VEuPathDB" id="FungiDB:PSTT_12970"/>
<dbReference type="Proteomes" id="UP000239156">
    <property type="component" value="Unassembled WGS sequence"/>
</dbReference>
<protein>
    <recommendedName>
        <fullName evidence="3">C2H2-type domain-containing protein</fullName>
    </recommendedName>
</protein>
<keyword evidence="1" id="KW-0863">Zinc-finger</keyword>
<organism evidence="4 5">
    <name type="scientific">Puccinia striiformis</name>
    <dbReference type="NCBI Taxonomy" id="27350"/>
    <lineage>
        <taxon>Eukaryota</taxon>
        <taxon>Fungi</taxon>
        <taxon>Dikarya</taxon>
        <taxon>Basidiomycota</taxon>
        <taxon>Pucciniomycotina</taxon>
        <taxon>Pucciniomycetes</taxon>
        <taxon>Pucciniales</taxon>
        <taxon>Pucciniaceae</taxon>
        <taxon>Puccinia</taxon>
    </lineage>
</organism>
<accession>A0A2S4UU20</accession>
<dbReference type="AlphaFoldDB" id="A0A2S4UU20"/>
<feature type="compositionally biased region" description="Low complexity" evidence="2">
    <location>
        <begin position="90"/>
        <end position="101"/>
    </location>
</feature>
<dbReference type="PROSITE" id="PS00028">
    <property type="entry name" value="ZINC_FINGER_C2H2_1"/>
    <property type="match status" value="1"/>
</dbReference>
<evidence type="ECO:0000256" key="1">
    <source>
        <dbReference type="PROSITE-ProRule" id="PRU00042"/>
    </source>
</evidence>
<feature type="compositionally biased region" description="Polar residues" evidence="2">
    <location>
        <begin position="398"/>
        <end position="407"/>
    </location>
</feature>
<feature type="compositionally biased region" description="Pro residues" evidence="2">
    <location>
        <begin position="236"/>
        <end position="247"/>
    </location>
</feature>
<dbReference type="VEuPathDB" id="FungiDB:PSHT_11418"/>
<dbReference type="PROSITE" id="PS50157">
    <property type="entry name" value="ZINC_FINGER_C2H2_2"/>
    <property type="match status" value="1"/>
</dbReference>
<feature type="compositionally biased region" description="Basic and acidic residues" evidence="2">
    <location>
        <begin position="48"/>
        <end position="59"/>
    </location>
</feature>
<feature type="region of interest" description="Disordered" evidence="2">
    <location>
        <begin position="535"/>
        <end position="565"/>
    </location>
</feature>
<proteinExistence type="predicted"/>
<reference evidence="4" key="1">
    <citation type="submission" date="2017-12" db="EMBL/GenBank/DDBJ databases">
        <title>Gene loss provides genomic basis for host adaptation in cereal stripe rust fungi.</title>
        <authorList>
            <person name="Xia C."/>
        </authorList>
    </citation>
    <scope>NUCLEOTIDE SEQUENCE [LARGE SCALE GENOMIC DNA]</scope>
    <source>
        <strain evidence="4">93-210</strain>
    </source>
</reference>
<feature type="compositionally biased region" description="Polar residues" evidence="2">
    <location>
        <begin position="60"/>
        <end position="87"/>
    </location>
</feature>
<dbReference type="EMBL" id="PKSL01000173">
    <property type="protein sequence ID" value="POW00701.1"/>
    <property type="molecule type" value="Genomic_DNA"/>
</dbReference>
<dbReference type="GO" id="GO:0008270">
    <property type="term" value="F:zinc ion binding"/>
    <property type="evidence" value="ECO:0007669"/>
    <property type="project" value="UniProtKB-KW"/>
</dbReference>